<organism evidence="3">
    <name type="scientific">marine metagenome</name>
    <dbReference type="NCBI Taxonomy" id="408172"/>
    <lineage>
        <taxon>unclassified sequences</taxon>
        <taxon>metagenomes</taxon>
        <taxon>ecological metagenomes</taxon>
    </lineage>
</organism>
<accession>A0A381VVF5</accession>
<dbReference type="Pfam" id="PF08450">
    <property type="entry name" value="SGL"/>
    <property type="match status" value="1"/>
</dbReference>
<evidence type="ECO:0000259" key="2">
    <source>
        <dbReference type="Pfam" id="PF08450"/>
    </source>
</evidence>
<sequence length="312" mass="35735">MRKEKSKDINYLVKPLLNEKFFLGENVIWDHNRSLLLWTDIEGKTFNSCSENGLNYKKIKLNEKLCSFGLTRQNKIIAAFEKGLFICDLNLNIIKKIFDFNKNNKNIRLNDGKCDTFGRFIVGGYNETGKVNTKIISLNSNLNISNLINKIGCTNSIEFSNCGNYFYYSDSFFKHIYKCNYDNKQGKILRSKIFVKLKNNEGFPDGSCIDNDHSLWNAQYNGSCVQEFKEDGSYGNKIYIPCPQVTCVCIGGKNLDVVFITTAKENWTSELDKKYPLAGSIFYAKLNLFSKAKGRKLNMFDDELINYSTVTG</sequence>
<reference evidence="3" key="1">
    <citation type="submission" date="2018-05" db="EMBL/GenBank/DDBJ databases">
        <authorList>
            <person name="Lanie J.A."/>
            <person name="Ng W.-L."/>
            <person name="Kazmierczak K.M."/>
            <person name="Andrzejewski T.M."/>
            <person name="Davidsen T.M."/>
            <person name="Wayne K.J."/>
            <person name="Tettelin H."/>
            <person name="Glass J.I."/>
            <person name="Rusch D."/>
            <person name="Podicherti R."/>
            <person name="Tsui H.-C.T."/>
            <person name="Winkler M.E."/>
        </authorList>
    </citation>
    <scope>NUCLEOTIDE SEQUENCE</scope>
</reference>
<dbReference type="AlphaFoldDB" id="A0A381VVF5"/>
<dbReference type="GO" id="GO:0005509">
    <property type="term" value="F:calcium ion binding"/>
    <property type="evidence" value="ECO:0007669"/>
    <property type="project" value="TreeGrafter"/>
</dbReference>
<dbReference type="SUPFAM" id="SSF63829">
    <property type="entry name" value="Calcium-dependent phosphotriesterase"/>
    <property type="match status" value="1"/>
</dbReference>
<name>A0A381VVF5_9ZZZZ</name>
<dbReference type="EMBL" id="UINC01009896">
    <property type="protein sequence ID" value="SVA44242.1"/>
    <property type="molecule type" value="Genomic_DNA"/>
</dbReference>
<dbReference type="PRINTS" id="PR01790">
    <property type="entry name" value="SMP30FAMILY"/>
</dbReference>
<dbReference type="InterPro" id="IPR005511">
    <property type="entry name" value="SMP-30"/>
</dbReference>
<proteinExistence type="inferred from homology"/>
<dbReference type="GO" id="GO:0004341">
    <property type="term" value="F:gluconolactonase activity"/>
    <property type="evidence" value="ECO:0007669"/>
    <property type="project" value="TreeGrafter"/>
</dbReference>
<protein>
    <recommendedName>
        <fullName evidence="2">SMP-30/Gluconolactonase/LRE-like region domain-containing protein</fullName>
    </recommendedName>
</protein>
<dbReference type="PANTHER" id="PTHR10907">
    <property type="entry name" value="REGUCALCIN"/>
    <property type="match status" value="1"/>
</dbReference>
<comment type="similarity">
    <text evidence="1">Belongs to the SMP-30/CGR1 family.</text>
</comment>
<dbReference type="InterPro" id="IPR011042">
    <property type="entry name" value="6-blade_b-propeller_TolB-like"/>
</dbReference>
<dbReference type="Gene3D" id="2.120.10.30">
    <property type="entry name" value="TolB, C-terminal domain"/>
    <property type="match status" value="1"/>
</dbReference>
<evidence type="ECO:0000313" key="3">
    <source>
        <dbReference type="EMBL" id="SVA44242.1"/>
    </source>
</evidence>
<dbReference type="PANTHER" id="PTHR10907:SF47">
    <property type="entry name" value="REGUCALCIN"/>
    <property type="match status" value="1"/>
</dbReference>
<evidence type="ECO:0000256" key="1">
    <source>
        <dbReference type="ARBA" id="ARBA00008853"/>
    </source>
</evidence>
<feature type="domain" description="SMP-30/Gluconolactonase/LRE-like region" evidence="2">
    <location>
        <begin position="23"/>
        <end position="263"/>
    </location>
</feature>
<dbReference type="InterPro" id="IPR013658">
    <property type="entry name" value="SGL"/>
</dbReference>
<gene>
    <name evidence="3" type="ORF">METZ01_LOCUS97096</name>
</gene>
<dbReference type="GO" id="GO:0019853">
    <property type="term" value="P:L-ascorbic acid biosynthetic process"/>
    <property type="evidence" value="ECO:0007669"/>
    <property type="project" value="TreeGrafter"/>
</dbReference>